<dbReference type="PANTHER" id="PTHR30222:SF17">
    <property type="entry name" value="SPERMIDINE_PUTRESCINE-BINDING PERIPLASMIC PROTEIN"/>
    <property type="match status" value="1"/>
</dbReference>
<dbReference type="RefSeq" id="WP_186861177.1">
    <property type="nucleotide sequence ID" value="NZ_JACOOO010000052.1"/>
</dbReference>
<dbReference type="InterPro" id="IPR001188">
    <property type="entry name" value="Sperm_putr-bd"/>
</dbReference>
<evidence type="ECO:0000256" key="5">
    <source>
        <dbReference type="SAM" id="SignalP"/>
    </source>
</evidence>
<keyword evidence="7" id="KW-1185">Reference proteome</keyword>
<dbReference type="InterPro" id="IPR006059">
    <property type="entry name" value="SBP"/>
</dbReference>
<keyword evidence="4" id="KW-0574">Periplasm</keyword>
<keyword evidence="2" id="KW-0813">Transport</keyword>
<gene>
    <name evidence="6" type="ORF">H8S20_19990</name>
</gene>
<name>A0ABR7DI29_9CLOT</name>
<dbReference type="SUPFAM" id="SSF53850">
    <property type="entry name" value="Periplasmic binding protein-like II"/>
    <property type="match status" value="1"/>
</dbReference>
<evidence type="ECO:0000256" key="1">
    <source>
        <dbReference type="ARBA" id="ARBA00004418"/>
    </source>
</evidence>
<dbReference type="CDD" id="cd13663">
    <property type="entry name" value="PBP2_PotD_PotF_like_2"/>
    <property type="match status" value="1"/>
</dbReference>
<dbReference type="Proteomes" id="UP000596929">
    <property type="component" value="Unassembled WGS sequence"/>
</dbReference>
<dbReference type="EMBL" id="JACOOO010000052">
    <property type="protein sequence ID" value="MBC5631105.1"/>
    <property type="molecule type" value="Genomic_DNA"/>
</dbReference>
<dbReference type="Gene3D" id="3.40.190.10">
    <property type="entry name" value="Periplasmic binding protein-like II"/>
    <property type="match status" value="2"/>
</dbReference>
<evidence type="ECO:0000313" key="6">
    <source>
        <dbReference type="EMBL" id="MBC5631105.1"/>
    </source>
</evidence>
<dbReference type="PANTHER" id="PTHR30222">
    <property type="entry name" value="SPERMIDINE/PUTRESCINE-BINDING PERIPLASMIC PROTEIN"/>
    <property type="match status" value="1"/>
</dbReference>
<keyword evidence="3 5" id="KW-0732">Signal</keyword>
<comment type="caution">
    <text evidence="6">The sequence shown here is derived from an EMBL/GenBank/DDBJ whole genome shotgun (WGS) entry which is preliminary data.</text>
</comment>
<protein>
    <submittedName>
        <fullName evidence="6">ABC transporter substrate-binding protein</fullName>
    </submittedName>
</protein>
<feature type="chain" id="PRO_5047248706" evidence="5">
    <location>
        <begin position="23"/>
        <end position="353"/>
    </location>
</feature>
<sequence>MKRFKKLSALVATTLLTTTLFAGCGNSKVGENGTINFFNVGDYIDEALIKKFEKETGIKVNYDTYDTNEIMYQKVKTNPGTYDIVVPSDYMIEKMIKEDMLEKIDYNNIPNYQYINPEFKDLSYDPNNEYSVPYMWGTIGILYDTTKVTEPIKSWDILWDSKYKDEVYMFNSLRDALAISLIKSGYSINSTNPSEIDQAKQALIEQLSLTSPIYVNDEVKDNMIAGEKALATVWSGDAIYCMDSNPDLAYAIPEEGSNKWVDGLVIPKDAPNKAGAEAFINFLCDPENAKTNVEYIGYSTPNKAAYDLLDDETKNNPAAYPSDQVLDNCVLFVDLDKDTLKLYEDAFTEVLSQ</sequence>
<dbReference type="PROSITE" id="PS51257">
    <property type="entry name" value="PROKAR_LIPOPROTEIN"/>
    <property type="match status" value="1"/>
</dbReference>
<dbReference type="PIRSF" id="PIRSF019574">
    <property type="entry name" value="Periplasmic_polyamine_BP"/>
    <property type="match status" value="1"/>
</dbReference>
<evidence type="ECO:0000313" key="7">
    <source>
        <dbReference type="Proteomes" id="UP000596929"/>
    </source>
</evidence>
<accession>A0ABR7DI29</accession>
<dbReference type="Pfam" id="PF13416">
    <property type="entry name" value="SBP_bac_8"/>
    <property type="match status" value="1"/>
</dbReference>
<comment type="subcellular location">
    <subcellularLocation>
        <location evidence="1">Periplasm</location>
    </subcellularLocation>
</comment>
<evidence type="ECO:0000256" key="4">
    <source>
        <dbReference type="ARBA" id="ARBA00022764"/>
    </source>
</evidence>
<dbReference type="PRINTS" id="PR00909">
    <property type="entry name" value="SPERMDNBNDNG"/>
</dbReference>
<feature type="signal peptide" evidence="5">
    <location>
        <begin position="1"/>
        <end position="22"/>
    </location>
</feature>
<evidence type="ECO:0000256" key="3">
    <source>
        <dbReference type="ARBA" id="ARBA00022729"/>
    </source>
</evidence>
<organism evidence="6 7">
    <name type="scientific">Clostridium hominis</name>
    <dbReference type="NCBI Taxonomy" id="2763036"/>
    <lineage>
        <taxon>Bacteria</taxon>
        <taxon>Bacillati</taxon>
        <taxon>Bacillota</taxon>
        <taxon>Clostridia</taxon>
        <taxon>Eubacteriales</taxon>
        <taxon>Clostridiaceae</taxon>
        <taxon>Clostridium</taxon>
    </lineage>
</organism>
<reference evidence="6 7" key="1">
    <citation type="submission" date="2020-08" db="EMBL/GenBank/DDBJ databases">
        <title>Genome public.</title>
        <authorList>
            <person name="Liu C."/>
            <person name="Sun Q."/>
        </authorList>
    </citation>
    <scope>NUCLEOTIDE SEQUENCE [LARGE SCALE GENOMIC DNA]</scope>
    <source>
        <strain evidence="6 7">NSJ-6</strain>
    </source>
</reference>
<evidence type="ECO:0000256" key="2">
    <source>
        <dbReference type="ARBA" id="ARBA00022448"/>
    </source>
</evidence>
<proteinExistence type="predicted"/>